<gene>
    <name evidence="3" type="ORF">SCF082_LOCUS1870</name>
</gene>
<comment type="caution">
    <text evidence="3">The sequence shown here is derived from an EMBL/GenBank/DDBJ whole genome shotgun (WGS) entry which is preliminary data.</text>
</comment>
<dbReference type="InterPro" id="IPR036291">
    <property type="entry name" value="NAD(P)-bd_dom_sf"/>
</dbReference>
<evidence type="ECO:0000313" key="3">
    <source>
        <dbReference type="EMBL" id="CAK8989585.1"/>
    </source>
</evidence>
<dbReference type="Proteomes" id="UP001642464">
    <property type="component" value="Unassembled WGS sequence"/>
</dbReference>
<sequence>MLGVRMELEMLKNGCRTDGRKLMFRSEKLHNKSQQLRFNTAQQPPPEESLREGKRAQGVWFRSTSCARPCLASCARVGGHPPALRDREARREARQLWDEPRAQRGLLACSGLALAAAGAAARRARGVNRRRCVVGRRANAAVEDGLPRRAAIGVAGLAFTVLGLKRFAIDGPPEFDPQPSSLQGKTVVITGGNTGLGRESAVRLARAGARVVLTTRSEAKGVQAVEQVTLDAPSGPGVSRKNS</sequence>
<dbReference type="Gene3D" id="3.40.50.720">
    <property type="entry name" value="NAD(P)-binding Rossmann-like Domain"/>
    <property type="match status" value="1"/>
</dbReference>
<keyword evidence="4" id="KW-1185">Reference proteome</keyword>
<dbReference type="EMBL" id="CAXAMM010000914">
    <property type="protein sequence ID" value="CAK8989585.1"/>
    <property type="molecule type" value="Genomic_DNA"/>
</dbReference>
<evidence type="ECO:0000313" key="4">
    <source>
        <dbReference type="Proteomes" id="UP001642464"/>
    </source>
</evidence>
<keyword evidence="1" id="KW-0560">Oxidoreductase</keyword>
<proteinExistence type="predicted"/>
<dbReference type="PANTHER" id="PTHR43157">
    <property type="entry name" value="PHOSPHATIDYLINOSITOL-GLYCAN BIOSYNTHESIS CLASS F PROTEIN-RELATED"/>
    <property type="match status" value="1"/>
</dbReference>
<feature type="region of interest" description="Disordered" evidence="2">
    <location>
        <begin position="33"/>
        <end position="53"/>
    </location>
</feature>
<reference evidence="3 4" key="1">
    <citation type="submission" date="2024-02" db="EMBL/GenBank/DDBJ databases">
        <authorList>
            <person name="Chen Y."/>
            <person name="Shah S."/>
            <person name="Dougan E. K."/>
            <person name="Thang M."/>
            <person name="Chan C."/>
        </authorList>
    </citation>
    <scope>NUCLEOTIDE SEQUENCE [LARGE SCALE GENOMIC DNA]</scope>
</reference>
<organism evidence="3 4">
    <name type="scientific">Durusdinium trenchii</name>
    <dbReference type="NCBI Taxonomy" id="1381693"/>
    <lineage>
        <taxon>Eukaryota</taxon>
        <taxon>Sar</taxon>
        <taxon>Alveolata</taxon>
        <taxon>Dinophyceae</taxon>
        <taxon>Suessiales</taxon>
        <taxon>Symbiodiniaceae</taxon>
        <taxon>Durusdinium</taxon>
    </lineage>
</organism>
<name>A0ABP0HL55_9DINO</name>
<dbReference type="PANTHER" id="PTHR43157:SF31">
    <property type="entry name" value="PHOSPHATIDYLINOSITOL-GLYCAN BIOSYNTHESIS CLASS F PROTEIN"/>
    <property type="match status" value="1"/>
</dbReference>
<protein>
    <submittedName>
        <fullName evidence="3">Corticosteroid 11-beta-dehydrogenase isozyme 1 (11-beta-hydroxysteroid dehydrogenase 1) (11-DH) (11-beta-HSD1) (11beta-HSD1A)</fullName>
    </submittedName>
</protein>
<evidence type="ECO:0000256" key="2">
    <source>
        <dbReference type="SAM" id="MobiDB-lite"/>
    </source>
</evidence>
<dbReference type="Pfam" id="PF00106">
    <property type="entry name" value="adh_short"/>
    <property type="match status" value="1"/>
</dbReference>
<feature type="compositionally biased region" description="Polar residues" evidence="2">
    <location>
        <begin position="33"/>
        <end position="42"/>
    </location>
</feature>
<dbReference type="InterPro" id="IPR002347">
    <property type="entry name" value="SDR_fam"/>
</dbReference>
<dbReference type="SUPFAM" id="SSF51735">
    <property type="entry name" value="NAD(P)-binding Rossmann-fold domains"/>
    <property type="match status" value="1"/>
</dbReference>
<evidence type="ECO:0000256" key="1">
    <source>
        <dbReference type="ARBA" id="ARBA00023002"/>
    </source>
</evidence>
<accession>A0ABP0HL55</accession>